<feature type="domain" description="Mutator-like transposase" evidence="1">
    <location>
        <begin position="18"/>
        <end position="144"/>
    </location>
</feature>
<gene>
    <name evidence="3" type="primary">LOC112680173</name>
</gene>
<dbReference type="GeneID" id="112680173"/>
<dbReference type="RefSeq" id="XP_025405982.1">
    <property type="nucleotide sequence ID" value="XM_025550197.1"/>
</dbReference>
<dbReference type="InterPro" id="IPR049012">
    <property type="entry name" value="Mutator_transp_dom"/>
</dbReference>
<organism evidence="2 3">
    <name type="scientific">Sipha flava</name>
    <name type="common">yellow sugarcane aphid</name>
    <dbReference type="NCBI Taxonomy" id="143950"/>
    <lineage>
        <taxon>Eukaryota</taxon>
        <taxon>Metazoa</taxon>
        <taxon>Ecdysozoa</taxon>
        <taxon>Arthropoda</taxon>
        <taxon>Hexapoda</taxon>
        <taxon>Insecta</taxon>
        <taxon>Pterygota</taxon>
        <taxon>Neoptera</taxon>
        <taxon>Paraneoptera</taxon>
        <taxon>Hemiptera</taxon>
        <taxon>Sternorrhyncha</taxon>
        <taxon>Aphidomorpha</taxon>
        <taxon>Aphidoidea</taxon>
        <taxon>Aphididae</taxon>
        <taxon>Sipha</taxon>
    </lineage>
</organism>
<dbReference type="AlphaFoldDB" id="A0A8B8F6M8"/>
<evidence type="ECO:0000313" key="3">
    <source>
        <dbReference type="RefSeq" id="XP_025405982.1"/>
    </source>
</evidence>
<protein>
    <submittedName>
        <fullName evidence="3">Uncharacterized protein LOC112680173</fullName>
    </submittedName>
</protein>
<dbReference type="OrthoDB" id="6628663at2759"/>
<evidence type="ECO:0000259" key="1">
    <source>
        <dbReference type="Pfam" id="PF20700"/>
    </source>
</evidence>
<proteinExistence type="predicted"/>
<evidence type="ECO:0000313" key="2">
    <source>
        <dbReference type="Proteomes" id="UP000694846"/>
    </source>
</evidence>
<keyword evidence="2" id="KW-1185">Reference proteome</keyword>
<dbReference type="Pfam" id="PF20700">
    <property type="entry name" value="Mutator"/>
    <property type="match status" value="1"/>
</dbReference>
<reference evidence="3" key="1">
    <citation type="submission" date="2025-08" db="UniProtKB">
        <authorList>
            <consortium name="RefSeq"/>
        </authorList>
    </citation>
    <scope>IDENTIFICATION</scope>
    <source>
        <tissue evidence="3">Whole body</tissue>
    </source>
</reference>
<accession>A0A8B8F6M8</accession>
<sequence>MCDMNEKIESENPHSSLMKGCIIRARMKKVIFLGVQNKYCSISAKAQLISKEPNTHKCFKNWLGTSTCLEPDIILEGFKESVSMHNLIYSRLIGDGDSSVIKILNMAKSYGPTLLVKKIECKNHILRNYINRLKEITSKRKSTKDHWKNLPNLTQYPKLGF</sequence>
<dbReference type="Proteomes" id="UP000694846">
    <property type="component" value="Unplaced"/>
</dbReference>
<name>A0A8B8F6M8_9HEMI</name>